<dbReference type="OrthoDB" id="9758544at2"/>
<evidence type="ECO:0000256" key="1">
    <source>
        <dbReference type="ARBA" id="ARBA00023002"/>
    </source>
</evidence>
<dbReference type="EMBL" id="AP010904">
    <property type="protein sequence ID" value="BAH75703.1"/>
    <property type="molecule type" value="Genomic_DNA"/>
</dbReference>
<dbReference type="PRINTS" id="PR00469">
    <property type="entry name" value="PNDRDTASEII"/>
</dbReference>
<dbReference type="PANTHER" id="PTHR42949">
    <property type="entry name" value="ANAEROBIC GLYCEROL-3-PHOSPHATE DEHYDROGENASE SUBUNIT B"/>
    <property type="match status" value="1"/>
</dbReference>
<dbReference type="KEGG" id="dma:DMR_22120"/>
<dbReference type="eggNOG" id="COG1148">
    <property type="taxonomic scope" value="Bacteria"/>
</dbReference>
<protein>
    <submittedName>
        <fullName evidence="3">Oxidoreductase</fullName>
    </submittedName>
</protein>
<feature type="domain" description="FAD/NAD(P)-binding" evidence="2">
    <location>
        <begin position="9"/>
        <end position="126"/>
    </location>
</feature>
<dbReference type="InterPro" id="IPR036188">
    <property type="entry name" value="FAD/NAD-bd_sf"/>
</dbReference>
<dbReference type="STRING" id="573370.DMR_22120"/>
<accession>C4XSK6</accession>
<organism evidence="3 4">
    <name type="scientific">Solidesulfovibrio magneticus (strain ATCC 700980 / DSM 13731 / RS-1)</name>
    <name type="common">Desulfovibrio magneticus</name>
    <dbReference type="NCBI Taxonomy" id="573370"/>
    <lineage>
        <taxon>Bacteria</taxon>
        <taxon>Pseudomonadati</taxon>
        <taxon>Thermodesulfobacteriota</taxon>
        <taxon>Desulfovibrionia</taxon>
        <taxon>Desulfovibrionales</taxon>
        <taxon>Desulfovibrionaceae</taxon>
        <taxon>Solidesulfovibrio</taxon>
    </lineage>
</organism>
<dbReference type="Gene3D" id="3.50.50.60">
    <property type="entry name" value="FAD/NAD(P)-binding domain"/>
    <property type="match status" value="3"/>
</dbReference>
<dbReference type="Pfam" id="PF07992">
    <property type="entry name" value="Pyr_redox_2"/>
    <property type="match status" value="3"/>
</dbReference>
<dbReference type="PRINTS" id="PR00368">
    <property type="entry name" value="FADPNR"/>
</dbReference>
<dbReference type="SUPFAM" id="SSF51971">
    <property type="entry name" value="Nucleotide-binding domain"/>
    <property type="match status" value="1"/>
</dbReference>
<evidence type="ECO:0000313" key="4">
    <source>
        <dbReference type="Proteomes" id="UP000009071"/>
    </source>
</evidence>
<reference evidence="3 4" key="1">
    <citation type="journal article" date="2009" name="Genome Res.">
        <title>Whole genome sequence of Desulfovibrio magneticus strain RS-1 revealed common gene clusters in magnetotactic bacteria.</title>
        <authorList>
            <person name="Nakazawa H."/>
            <person name="Arakaki A."/>
            <person name="Narita-Yamada S."/>
            <person name="Yashiro I."/>
            <person name="Jinno K."/>
            <person name="Aoki N."/>
            <person name="Tsuruyama A."/>
            <person name="Okamura Y."/>
            <person name="Tanikawa S."/>
            <person name="Fujita N."/>
            <person name="Takeyama H."/>
            <person name="Matsunaga T."/>
        </authorList>
    </citation>
    <scope>NUCLEOTIDE SEQUENCE [LARGE SCALE GENOMIC DNA]</scope>
    <source>
        <strain evidence="4">ATCC 700980 / DSM 13731 / RS-1</strain>
    </source>
</reference>
<dbReference type="SUPFAM" id="SSF51905">
    <property type="entry name" value="FAD/NAD(P)-binding domain"/>
    <property type="match status" value="1"/>
</dbReference>
<dbReference type="GO" id="GO:0016491">
    <property type="term" value="F:oxidoreductase activity"/>
    <property type="evidence" value="ECO:0007669"/>
    <property type="project" value="UniProtKB-KW"/>
</dbReference>
<gene>
    <name evidence="3" type="ordered locus">DMR_22120</name>
</gene>
<evidence type="ECO:0000313" key="3">
    <source>
        <dbReference type="EMBL" id="BAH75703.1"/>
    </source>
</evidence>
<dbReference type="RefSeq" id="WP_015860886.1">
    <property type="nucleotide sequence ID" value="NC_012796.1"/>
</dbReference>
<proteinExistence type="predicted"/>
<dbReference type="InterPro" id="IPR051691">
    <property type="entry name" value="Metab_Enz_Cyan_OpOx_G3PDH"/>
</dbReference>
<dbReference type="AlphaFoldDB" id="C4XSK6"/>
<dbReference type="HOGENOM" id="CLU_336111_0_0_7"/>
<evidence type="ECO:0000259" key="2">
    <source>
        <dbReference type="Pfam" id="PF07992"/>
    </source>
</evidence>
<sequence>MEPQAILPVAVAGAGPAGLRAALDLATTGREVLLIEAGPMLGGAARHLATLVQTGQPAGLALDAMAQAVAAQPRISRLGGCRLLGVTGSPGDLVLTVRQAGETEALELRAASLILATGLVPYHPGELDFFGYGPVADVITSIELETMLVAGSVRRPSDDAPPASLAFIQCVGSRMRRPEERPACSSLCCVVSLRQALALPEARRTIYAMDLRVHGTGGQALANAAEASGVAVRYARPHTLEPGPEGRGVVFRVIDEQGGEVLDQVDLAVLAVGLGPSPQGRELAAACGLETDKQGFVPTNPFAPAVTNRPGLFVAGGASGPADVAMATVQGSAAALEAWAWAPVPTPRRDTPAVLVVGGGAAGLACSLGLAESGIPVVLIEKADALGGNPRKHPTVWKGSDTRQAVAAMAEAAFGHPNIEVLCGARLVGVSGQAGEWNGEVETSAGRRNIAFGAAVLALGGAEARVDGHLYGRDPRVMTQLEFENWRRLHPGPDEAPRLAAFIQCVGSRQGQGGYDACARTCCAQALQAAVELKKARPDAQVAVFHRDITTYGRFESLYTEARRLGVAFFRHDAASPAQVERLGPDLVVAGIDRLLGRDVRLRPDVVILAAPLVPSGLDELAGLFDLPRGHLGFFAPAHPVFAPVDLPRPGLFAAGLCLGPKPLDESVAEGRAAAMRALAYLAGLA</sequence>
<keyword evidence="1" id="KW-0560">Oxidoreductase</keyword>
<dbReference type="InterPro" id="IPR023753">
    <property type="entry name" value="FAD/NAD-binding_dom"/>
</dbReference>
<feature type="domain" description="FAD/NAD(P)-binding" evidence="2">
    <location>
        <begin position="353"/>
        <end position="466"/>
    </location>
</feature>
<dbReference type="Proteomes" id="UP000009071">
    <property type="component" value="Chromosome"/>
</dbReference>
<keyword evidence="4" id="KW-1185">Reference proteome</keyword>
<name>C4XSK6_SOLM1</name>
<dbReference type="PANTHER" id="PTHR42949:SF3">
    <property type="entry name" value="ANAEROBIC GLYCEROL-3-PHOSPHATE DEHYDROGENASE SUBUNIT B"/>
    <property type="match status" value="1"/>
</dbReference>
<feature type="domain" description="FAD/NAD(P)-binding" evidence="2">
    <location>
        <begin position="219"/>
        <end position="331"/>
    </location>
</feature>